<keyword evidence="3" id="KW-0732">Signal</keyword>
<feature type="region of interest" description="Disordered" evidence="1">
    <location>
        <begin position="224"/>
        <end position="259"/>
    </location>
</feature>
<comment type="caution">
    <text evidence="4">The sequence shown here is derived from an EMBL/GenBank/DDBJ whole genome shotgun (WGS) entry which is preliminary data.</text>
</comment>
<accession>G7GZJ3</accession>
<feature type="region of interest" description="Disordered" evidence="1">
    <location>
        <begin position="135"/>
        <end position="154"/>
    </location>
</feature>
<dbReference type="EMBL" id="BAEE01000026">
    <property type="protein sequence ID" value="GAB09018.1"/>
    <property type="molecule type" value="Genomic_DNA"/>
</dbReference>
<keyword evidence="2" id="KW-1133">Transmembrane helix</keyword>
<sequence>MVRTTVKLAAIAVAAAMGLLSGSGPAVADPVSVNEKVSKALVFLQMTVTGQVQIPFESGPKWSQDVEFSGVCSGYVVDPTGFIATAGHCVYTGDDQTKNMLRQKAVVALASAQRRDSAWATTIYRRALNEGWPVRAAGGDGEKPSVSVKVKQPGGPNQVIRDWTTVQVVSSQSFKDGDNAILKLNSPPGELTALPISTEIPKAGEAVTSVGFPGQVRRVSDDITLPQPSFKTGTVSSRQQNSAGAAQTEVSATIGKGMSGGPTVNADGLVIGTNSMKTVSQEESSEFGFVTDNIALRNYLQSNGAVLVSAEPAGSKLSMWVWLGPLIGVILLLAIVGLLLGFRRKPAPVAAYPVQGTGPLPGAPQAPFTGQVPGPIPAPPPPPGPAQHPGQGPNPYQPPTAPPPPPGPGPIG</sequence>
<keyword evidence="2" id="KW-0472">Membrane</keyword>
<dbReference type="Gene3D" id="2.40.10.10">
    <property type="entry name" value="Trypsin-like serine proteases"/>
    <property type="match status" value="2"/>
</dbReference>
<evidence type="ECO:0000256" key="3">
    <source>
        <dbReference type="SAM" id="SignalP"/>
    </source>
</evidence>
<feature type="compositionally biased region" description="Polar residues" evidence="1">
    <location>
        <begin position="226"/>
        <end position="251"/>
    </location>
</feature>
<dbReference type="STRING" id="1073574.GOARA_026_00480"/>
<feature type="signal peptide" evidence="3">
    <location>
        <begin position="1"/>
        <end position="28"/>
    </location>
</feature>
<evidence type="ECO:0000313" key="4">
    <source>
        <dbReference type="EMBL" id="GAB09018.1"/>
    </source>
</evidence>
<dbReference type="Pfam" id="PF13365">
    <property type="entry name" value="Trypsin_2"/>
    <property type="match status" value="1"/>
</dbReference>
<feature type="transmembrane region" description="Helical" evidence="2">
    <location>
        <begin position="319"/>
        <end position="342"/>
    </location>
</feature>
<proteinExistence type="predicted"/>
<reference evidence="4 5" key="1">
    <citation type="submission" date="2011-11" db="EMBL/GenBank/DDBJ databases">
        <title>Whole genome shotgun sequence of Gordonia araii NBRC 100433.</title>
        <authorList>
            <person name="Yoshida Y."/>
            <person name="Hosoyama A."/>
            <person name="Tsuchikane K."/>
            <person name="Katsumata H."/>
            <person name="Yamazaki S."/>
            <person name="Fujita N."/>
        </authorList>
    </citation>
    <scope>NUCLEOTIDE SEQUENCE [LARGE SCALE GENOMIC DNA]</scope>
    <source>
        <strain evidence="4 5">NBRC 100433</strain>
    </source>
</reference>
<evidence type="ECO:0000256" key="2">
    <source>
        <dbReference type="SAM" id="Phobius"/>
    </source>
</evidence>
<protein>
    <submittedName>
        <fullName evidence="4">Putative peptidase S1 family protein</fullName>
    </submittedName>
</protein>
<keyword evidence="5" id="KW-1185">Reference proteome</keyword>
<feature type="region of interest" description="Disordered" evidence="1">
    <location>
        <begin position="361"/>
        <end position="412"/>
    </location>
</feature>
<evidence type="ECO:0000256" key="1">
    <source>
        <dbReference type="SAM" id="MobiDB-lite"/>
    </source>
</evidence>
<evidence type="ECO:0000313" key="5">
    <source>
        <dbReference type="Proteomes" id="UP000035088"/>
    </source>
</evidence>
<dbReference type="RefSeq" id="WP_007321095.1">
    <property type="nucleotide sequence ID" value="NZ_BAEE01000026.1"/>
</dbReference>
<gene>
    <name evidence="4" type="ORF">GOARA_026_00480</name>
</gene>
<dbReference type="InterPro" id="IPR009003">
    <property type="entry name" value="Peptidase_S1_PA"/>
</dbReference>
<feature type="compositionally biased region" description="Pro residues" evidence="1">
    <location>
        <begin position="374"/>
        <end position="386"/>
    </location>
</feature>
<dbReference type="Proteomes" id="UP000035088">
    <property type="component" value="Unassembled WGS sequence"/>
</dbReference>
<dbReference type="AlphaFoldDB" id="G7GZJ3"/>
<dbReference type="InterPro" id="IPR043504">
    <property type="entry name" value="Peptidase_S1_PA_chymotrypsin"/>
</dbReference>
<organism evidence="4 5">
    <name type="scientific">Gordonia araii NBRC 100433</name>
    <dbReference type="NCBI Taxonomy" id="1073574"/>
    <lineage>
        <taxon>Bacteria</taxon>
        <taxon>Bacillati</taxon>
        <taxon>Actinomycetota</taxon>
        <taxon>Actinomycetes</taxon>
        <taxon>Mycobacteriales</taxon>
        <taxon>Gordoniaceae</taxon>
        <taxon>Gordonia</taxon>
    </lineage>
</organism>
<feature type="chain" id="PRO_5003495658" evidence="3">
    <location>
        <begin position="29"/>
        <end position="412"/>
    </location>
</feature>
<feature type="compositionally biased region" description="Pro residues" evidence="1">
    <location>
        <begin position="395"/>
        <end position="412"/>
    </location>
</feature>
<dbReference type="SUPFAM" id="SSF50494">
    <property type="entry name" value="Trypsin-like serine proteases"/>
    <property type="match status" value="1"/>
</dbReference>
<name>G7GZJ3_9ACTN</name>
<keyword evidence="2" id="KW-0812">Transmembrane</keyword>